<accession>A0ACB7CIN9</accession>
<reference evidence="1 2" key="1">
    <citation type="journal article" date="2021" name="Commun. Biol.">
        <title>Genomic insights into the host specific adaptation of the Pneumocystis genus.</title>
        <authorList>
            <person name="Cisse O.H."/>
            <person name="Ma L."/>
            <person name="Dekker J.P."/>
            <person name="Khil P.P."/>
            <person name="Youn J.-H."/>
            <person name="Brenchley J.M."/>
            <person name="Blair R."/>
            <person name="Pahar B."/>
            <person name="Chabe M."/>
            <person name="Van Rompay K.K.A."/>
            <person name="Keesler R."/>
            <person name="Sukura A."/>
            <person name="Hirsch V."/>
            <person name="Kutty G."/>
            <person name="Liu Y."/>
            <person name="Peng L."/>
            <person name="Chen J."/>
            <person name="Song J."/>
            <person name="Weissenbacher-Lang C."/>
            <person name="Xu J."/>
            <person name="Upham N.S."/>
            <person name="Stajich J.E."/>
            <person name="Cuomo C.A."/>
            <person name="Cushion M.T."/>
            <person name="Kovacs J.A."/>
        </authorList>
    </citation>
    <scope>NUCLEOTIDE SEQUENCE [LARGE SCALE GENOMIC DNA]</scope>
    <source>
        <strain evidence="1 2">RABM</strain>
    </source>
</reference>
<evidence type="ECO:0000313" key="1">
    <source>
        <dbReference type="EMBL" id="KAG4305689.1"/>
    </source>
</evidence>
<keyword evidence="2" id="KW-1185">Reference proteome</keyword>
<organism evidence="1 2">
    <name type="scientific">Pneumocystis oryctolagi</name>
    <dbReference type="NCBI Taxonomy" id="42067"/>
    <lineage>
        <taxon>Eukaryota</taxon>
        <taxon>Fungi</taxon>
        <taxon>Dikarya</taxon>
        <taxon>Ascomycota</taxon>
        <taxon>Taphrinomycotina</taxon>
        <taxon>Pneumocystomycetes</taxon>
        <taxon>Pneumocystaceae</taxon>
        <taxon>Pneumocystis</taxon>
    </lineage>
</organism>
<name>A0ACB7CIN9_9ASCO</name>
<comment type="caution">
    <text evidence="1">The sequence shown here is derived from an EMBL/GenBank/DDBJ whole genome shotgun (WGS) entry which is preliminary data.</text>
</comment>
<sequence>MPKDIDLSLNEKEFILEALNNNLRLDGRGFNVWRDLTLTFGNSYGHAEVLLGKTRIFVRISAEITEPYPDKPYEGIFTIDIEMTPIVSSSFESGRSSEEMFISNIIDKAIRRSHMLDKESLCIVYGQKCWSIRADVHYLDHDGNLVDATCIAIVAALYHFRKPVVTVKGEEIVVHPIEERVPVPLVLTHTPICITFSFFNEGRISLMDATLQEEKLREGSMVITLNKNKEICQISKAGGVTLETSDIFKCLHSALDKTLKITDYLNEKLAENELKNNMYSREKNR</sequence>
<dbReference type="Proteomes" id="UP000768646">
    <property type="component" value="Unassembled WGS sequence"/>
</dbReference>
<proteinExistence type="predicted"/>
<protein>
    <submittedName>
        <fullName evidence="1">Uncharacterized protein</fullName>
    </submittedName>
</protein>
<gene>
    <name evidence="1" type="ORF">PORY_000599</name>
</gene>
<evidence type="ECO:0000313" key="2">
    <source>
        <dbReference type="Proteomes" id="UP000768646"/>
    </source>
</evidence>
<dbReference type="EMBL" id="JABTEG010000002">
    <property type="protein sequence ID" value="KAG4305689.1"/>
    <property type="molecule type" value="Genomic_DNA"/>
</dbReference>